<dbReference type="NCBIfam" id="TIGR00666">
    <property type="entry name" value="PBP4"/>
    <property type="match status" value="1"/>
</dbReference>
<dbReference type="PANTHER" id="PTHR30023:SF0">
    <property type="entry name" value="PENICILLIN-SENSITIVE CARBOXYPEPTIDASE A"/>
    <property type="match status" value="1"/>
</dbReference>
<comment type="caution">
    <text evidence="4">The sequence shown here is derived from an EMBL/GenBank/DDBJ whole genome shotgun (WGS) entry which is preliminary data.</text>
</comment>
<feature type="compositionally biased region" description="Low complexity" evidence="3">
    <location>
        <begin position="41"/>
        <end position="52"/>
    </location>
</feature>
<keyword evidence="4" id="KW-0121">Carboxypeptidase</keyword>
<evidence type="ECO:0000256" key="2">
    <source>
        <dbReference type="ARBA" id="ARBA00022801"/>
    </source>
</evidence>
<evidence type="ECO:0000313" key="5">
    <source>
        <dbReference type="Proteomes" id="UP000629371"/>
    </source>
</evidence>
<dbReference type="Gene3D" id="3.50.80.20">
    <property type="entry name" value="D-Ala-D-Ala carboxypeptidase C, peptidase S13"/>
    <property type="match status" value="1"/>
</dbReference>
<protein>
    <submittedName>
        <fullName evidence="4">D-alanyl-D-alanine carboxypeptidase/D-alanyl-D-alanine-endopeptidase</fullName>
        <ecNumber evidence="4">3.4.16.4</ecNumber>
    </submittedName>
</protein>
<dbReference type="EMBL" id="JAERRI010000005">
    <property type="protein sequence ID" value="MBL1089804.1"/>
    <property type="molecule type" value="Genomic_DNA"/>
</dbReference>
<sequence>MSPSAIRSRNRRRTLVATALLLSAGIVLTGLVRETPPTPTGRPTGAATGTPADQGGLDPRSAAVLRKPPYRHAQWGLFQQNPRTGKVIRSRYADQFFLPGSTAKLFSVSGAWHTLGSGHRFVTPVYAVGRRRNGTLRGDLDLVAQGDLTLGGRTRKDGTVAYTTIDHTYANDIPGATLTPQNPLAGLDQLARQVRASGIRRVVGDVVIDPRLFRPDPALDPVPSPLIVNDNVIDLLTTPGSGPGAPAGLEVRPKVAPYRVTSAVRTVATGRPADITVTTSPDGTRIRLTGTIPAGSAPVLRIAPVKNPDAFGRTALIEALARAGVQVTAPAVGPNPAARLPRSYQGATTVARYTSPPYAEYAELILKVSHNLGANLAICLMATHKGSTDCQDGFPVLAAFLDRAGVDRRAVQLADGRGGNPADRATPRALAQILTYWQRTPEARRFREALPVLGVDGSLADNCRHCPARGKVFAKTGTVAGADDLNDRIAVGAETIAGYLDRGKGRFDVFFAGVNGASAPDINGVLAIGDDVATVAARLQQQRTG</sequence>
<keyword evidence="4" id="KW-0645">Protease</keyword>
<dbReference type="SUPFAM" id="SSF56601">
    <property type="entry name" value="beta-lactamase/transpeptidase-like"/>
    <property type="match status" value="1"/>
</dbReference>
<dbReference type="InterPro" id="IPR000667">
    <property type="entry name" value="Peptidase_S13"/>
</dbReference>
<name>A0ABS1MPX8_9ACTN</name>
<evidence type="ECO:0000256" key="1">
    <source>
        <dbReference type="ARBA" id="ARBA00006096"/>
    </source>
</evidence>
<evidence type="ECO:0000313" key="4">
    <source>
        <dbReference type="EMBL" id="MBL1089804.1"/>
    </source>
</evidence>
<dbReference type="Proteomes" id="UP000629371">
    <property type="component" value="Unassembled WGS sequence"/>
</dbReference>
<feature type="region of interest" description="Disordered" evidence="3">
    <location>
        <begin position="32"/>
        <end position="58"/>
    </location>
</feature>
<dbReference type="PANTHER" id="PTHR30023">
    <property type="entry name" value="D-ALANYL-D-ALANINE CARBOXYPEPTIDASE"/>
    <property type="match status" value="1"/>
</dbReference>
<dbReference type="InterPro" id="IPR012338">
    <property type="entry name" value="Beta-lactam/transpept-like"/>
</dbReference>
<gene>
    <name evidence="4" type="primary">dacB</name>
    <name evidence="4" type="ORF">JK360_10395</name>
</gene>
<dbReference type="EC" id="3.4.16.4" evidence="4"/>
<dbReference type="GO" id="GO:0009002">
    <property type="term" value="F:serine-type D-Ala-D-Ala carboxypeptidase activity"/>
    <property type="evidence" value="ECO:0007669"/>
    <property type="project" value="UniProtKB-EC"/>
</dbReference>
<keyword evidence="5" id="KW-1185">Reference proteome</keyword>
<dbReference type="Gene3D" id="3.40.710.10">
    <property type="entry name" value="DD-peptidase/beta-lactamase superfamily"/>
    <property type="match status" value="1"/>
</dbReference>
<organism evidence="4 5">
    <name type="scientific">Streptomyces siderophoricus</name>
    <dbReference type="NCBI Taxonomy" id="2802281"/>
    <lineage>
        <taxon>Bacteria</taxon>
        <taxon>Bacillati</taxon>
        <taxon>Actinomycetota</taxon>
        <taxon>Actinomycetes</taxon>
        <taxon>Kitasatosporales</taxon>
        <taxon>Streptomycetaceae</taxon>
        <taxon>Streptomyces</taxon>
    </lineage>
</organism>
<reference evidence="4 5" key="1">
    <citation type="submission" date="2021-01" db="EMBL/GenBank/DDBJ databases">
        <title>WGS of actinomycetes isolated from Thailand.</title>
        <authorList>
            <person name="Thawai C."/>
        </authorList>
    </citation>
    <scope>NUCLEOTIDE SEQUENCE [LARGE SCALE GENOMIC DNA]</scope>
    <source>
        <strain evidence="4 5">CH9-7</strain>
    </source>
</reference>
<comment type="similarity">
    <text evidence="1">Belongs to the peptidase S13 family.</text>
</comment>
<accession>A0ABS1MPX8</accession>
<proteinExistence type="inferred from homology"/>
<dbReference type="Pfam" id="PF02113">
    <property type="entry name" value="Peptidase_S13"/>
    <property type="match status" value="1"/>
</dbReference>
<keyword evidence="2 4" id="KW-0378">Hydrolase</keyword>
<evidence type="ECO:0000256" key="3">
    <source>
        <dbReference type="SAM" id="MobiDB-lite"/>
    </source>
</evidence>
<dbReference type="RefSeq" id="WP_201802676.1">
    <property type="nucleotide sequence ID" value="NZ_JAERRI010000005.1"/>
</dbReference>